<evidence type="ECO:0000259" key="1">
    <source>
        <dbReference type="Pfam" id="PF08652"/>
    </source>
</evidence>
<dbReference type="OrthoDB" id="5853397at2759"/>
<feature type="domain" description="RAI1-like" evidence="1">
    <location>
        <begin position="39"/>
        <end position="140"/>
    </location>
</feature>
<evidence type="ECO:0000313" key="2">
    <source>
        <dbReference type="Proteomes" id="UP000504618"/>
    </source>
</evidence>
<dbReference type="Pfam" id="PF08652">
    <property type="entry name" value="RAI1"/>
    <property type="match status" value="1"/>
</dbReference>
<keyword evidence="2" id="KW-1185">Reference proteome</keyword>
<proteinExistence type="predicted"/>
<accession>A0A6J1RFZ5</accession>
<gene>
    <name evidence="3" type="primary">LOC112467380</name>
</gene>
<evidence type="ECO:0000313" key="3">
    <source>
        <dbReference type="RefSeq" id="XP_024891740.1"/>
    </source>
</evidence>
<dbReference type="InterPro" id="IPR013961">
    <property type="entry name" value="RAI1"/>
</dbReference>
<protein>
    <submittedName>
        <fullName evidence="3">Uncharacterized protein LOC112467380</fullName>
    </submittedName>
</protein>
<sequence length="203" mass="23770">MYRFYFRHMYSKQNAVITRCLYNLIKLYTRFLDHLSHKPDPSVPLNKCEEFHCMFKANFGNHSLLYDARMNAISSQQTITDTLIGKTFEWIGLKTFRMRSRNMHSTPSIVSKCWSTNYLVDTNRIVVRFRDATNIVKVIKPGVHDARTVSKFRFKPINLQLLQKSSSFIGLNRNLDTVLASWTPGFKEYSMDDLLKLSKVLNN</sequence>
<reference evidence="3" key="1">
    <citation type="submission" date="2025-08" db="UniProtKB">
        <authorList>
            <consortium name="RefSeq"/>
        </authorList>
    </citation>
    <scope>IDENTIFICATION</scope>
    <source>
        <tissue evidence="3">Whole body</tissue>
    </source>
</reference>
<dbReference type="RefSeq" id="XP_024891740.1">
    <property type="nucleotide sequence ID" value="XM_025035972.1"/>
</dbReference>
<dbReference type="GeneID" id="112467380"/>
<dbReference type="AlphaFoldDB" id="A0A6J1RFZ5"/>
<name>A0A6J1RFZ5_9HYME</name>
<dbReference type="Proteomes" id="UP000504618">
    <property type="component" value="Unplaced"/>
</dbReference>
<organism evidence="2 3">
    <name type="scientific">Temnothorax curvispinosus</name>
    <dbReference type="NCBI Taxonomy" id="300111"/>
    <lineage>
        <taxon>Eukaryota</taxon>
        <taxon>Metazoa</taxon>
        <taxon>Ecdysozoa</taxon>
        <taxon>Arthropoda</taxon>
        <taxon>Hexapoda</taxon>
        <taxon>Insecta</taxon>
        <taxon>Pterygota</taxon>
        <taxon>Neoptera</taxon>
        <taxon>Endopterygota</taxon>
        <taxon>Hymenoptera</taxon>
        <taxon>Apocrita</taxon>
        <taxon>Aculeata</taxon>
        <taxon>Formicoidea</taxon>
        <taxon>Formicidae</taxon>
        <taxon>Myrmicinae</taxon>
        <taxon>Temnothorax</taxon>
    </lineage>
</organism>